<dbReference type="EMBL" id="BTRK01000006">
    <property type="protein sequence ID" value="GMR57078.1"/>
    <property type="molecule type" value="Genomic_DNA"/>
</dbReference>
<protein>
    <submittedName>
        <fullName evidence="1">Uncharacterized protein</fullName>
    </submittedName>
</protein>
<feature type="non-terminal residue" evidence="1">
    <location>
        <position position="1"/>
    </location>
</feature>
<feature type="non-terminal residue" evidence="1">
    <location>
        <position position="99"/>
    </location>
</feature>
<name>A0AAN5D5G5_9BILA</name>
<accession>A0AAN5D5G5</accession>
<dbReference type="Gene3D" id="2.60.470.10">
    <property type="entry name" value="Acid-sensing ion channels like domains"/>
    <property type="match status" value="1"/>
</dbReference>
<proteinExistence type="predicted"/>
<dbReference type="Proteomes" id="UP001328107">
    <property type="component" value="Unassembled WGS sequence"/>
</dbReference>
<evidence type="ECO:0000313" key="1">
    <source>
        <dbReference type="EMBL" id="GMR57078.1"/>
    </source>
</evidence>
<organism evidence="1 2">
    <name type="scientific">Pristionchus mayeri</name>
    <dbReference type="NCBI Taxonomy" id="1317129"/>
    <lineage>
        <taxon>Eukaryota</taxon>
        <taxon>Metazoa</taxon>
        <taxon>Ecdysozoa</taxon>
        <taxon>Nematoda</taxon>
        <taxon>Chromadorea</taxon>
        <taxon>Rhabditida</taxon>
        <taxon>Rhabditina</taxon>
        <taxon>Diplogasteromorpha</taxon>
        <taxon>Diplogasteroidea</taxon>
        <taxon>Neodiplogasteridae</taxon>
        <taxon>Pristionchus</taxon>
    </lineage>
</organism>
<reference evidence="2" key="1">
    <citation type="submission" date="2022-10" db="EMBL/GenBank/DDBJ databases">
        <title>Genome assembly of Pristionchus species.</title>
        <authorList>
            <person name="Yoshida K."/>
            <person name="Sommer R.J."/>
        </authorList>
    </citation>
    <scope>NUCLEOTIDE SEQUENCE [LARGE SCALE GENOMIC DNA]</scope>
    <source>
        <strain evidence="2">RS5460</strain>
    </source>
</reference>
<evidence type="ECO:0000313" key="2">
    <source>
        <dbReference type="Proteomes" id="UP001328107"/>
    </source>
</evidence>
<comment type="caution">
    <text evidence="1">The sequence shown here is derived from an EMBL/GenBank/DDBJ whole genome shotgun (WGS) entry which is preliminary data.</text>
</comment>
<gene>
    <name evidence="1" type="ORF">PMAYCL1PPCAC_27273</name>
</gene>
<dbReference type="AlphaFoldDB" id="A0AAN5D5G5"/>
<sequence length="99" mass="11272">PLIYARLTPTQKREMSWELEEIVDSISYELAEVDYKRALTPVFDDQLGACYTFNYANKTNSIEGLYSARFAGTSRDFSIIVKLDPSEHVPWIESSAIST</sequence>
<keyword evidence="2" id="KW-1185">Reference proteome</keyword>